<evidence type="ECO:0000256" key="1">
    <source>
        <dbReference type="SAM" id="MobiDB-lite"/>
    </source>
</evidence>
<organism evidence="3 4">
    <name type="scientific">Saponaria officinalis</name>
    <name type="common">Common soapwort</name>
    <name type="synonym">Lychnis saponaria</name>
    <dbReference type="NCBI Taxonomy" id="3572"/>
    <lineage>
        <taxon>Eukaryota</taxon>
        <taxon>Viridiplantae</taxon>
        <taxon>Streptophyta</taxon>
        <taxon>Embryophyta</taxon>
        <taxon>Tracheophyta</taxon>
        <taxon>Spermatophyta</taxon>
        <taxon>Magnoliopsida</taxon>
        <taxon>eudicotyledons</taxon>
        <taxon>Gunneridae</taxon>
        <taxon>Pentapetalae</taxon>
        <taxon>Caryophyllales</taxon>
        <taxon>Caryophyllaceae</taxon>
        <taxon>Caryophylleae</taxon>
        <taxon>Saponaria</taxon>
    </lineage>
</organism>
<accession>A0AAW1LH69</accession>
<dbReference type="InterPro" id="IPR036691">
    <property type="entry name" value="Endo/exonu/phosph_ase_sf"/>
</dbReference>
<reference evidence="3" key="1">
    <citation type="submission" date="2024-03" db="EMBL/GenBank/DDBJ databases">
        <title>WGS assembly of Saponaria officinalis var. Norfolk2.</title>
        <authorList>
            <person name="Jenkins J."/>
            <person name="Shu S."/>
            <person name="Grimwood J."/>
            <person name="Barry K."/>
            <person name="Goodstein D."/>
            <person name="Schmutz J."/>
            <person name="Leebens-Mack J."/>
            <person name="Osbourn A."/>
        </authorList>
    </citation>
    <scope>NUCLEOTIDE SEQUENCE [LARGE SCALE GENOMIC DNA]</scope>
    <source>
        <strain evidence="3">JIC</strain>
    </source>
</reference>
<gene>
    <name evidence="3" type="ORF">RND81_04G048100</name>
</gene>
<dbReference type="Gene3D" id="3.60.10.10">
    <property type="entry name" value="Endonuclease/exonuclease/phosphatase"/>
    <property type="match status" value="1"/>
</dbReference>
<dbReference type="InterPro" id="IPR040256">
    <property type="entry name" value="At4g02000-like"/>
</dbReference>
<dbReference type="PANTHER" id="PTHR31286">
    <property type="entry name" value="GLYCINE-RICH CELL WALL STRUCTURAL PROTEIN 1.8-LIKE"/>
    <property type="match status" value="1"/>
</dbReference>
<feature type="domain" description="DUF4283" evidence="2">
    <location>
        <begin position="171"/>
        <end position="232"/>
    </location>
</feature>
<evidence type="ECO:0000313" key="3">
    <source>
        <dbReference type="EMBL" id="KAK9733165.1"/>
    </source>
</evidence>
<evidence type="ECO:0000313" key="4">
    <source>
        <dbReference type="Proteomes" id="UP001443914"/>
    </source>
</evidence>
<dbReference type="PANTHER" id="PTHR31286:SF180">
    <property type="entry name" value="OS10G0362600 PROTEIN"/>
    <property type="match status" value="1"/>
</dbReference>
<dbReference type="InterPro" id="IPR025558">
    <property type="entry name" value="DUF4283"/>
</dbReference>
<proteinExistence type="predicted"/>
<dbReference type="Pfam" id="PF14111">
    <property type="entry name" value="DUF4283"/>
    <property type="match status" value="1"/>
</dbReference>
<dbReference type="Proteomes" id="UP001443914">
    <property type="component" value="Unassembled WGS sequence"/>
</dbReference>
<protein>
    <recommendedName>
        <fullName evidence="2">DUF4283 domain-containing protein</fullName>
    </recommendedName>
</protein>
<comment type="caution">
    <text evidence="3">The sequence shown here is derived from an EMBL/GenBank/DDBJ whole genome shotgun (WGS) entry which is preliminary data.</text>
</comment>
<sequence>MGRPRKKPQPAQPAPVRRGRSKGDDDGDAPSSSPATLNDFIAQAFDSSAVSCPLHVLSSSDPVISMVHVDHGGSASLVVNEPSVPISVIEEVSAPIIPVVGEVSDPIITVVEEVPVASSPVMDPPVSSSIPNGEANPIVIPVVHRPTWMDRVANSPVGMELRLVSDTSKDGEVQDFVKKFWNHVEKPTVLYYKKGWFFFRFGKVEDLNVVLRGSTWSLGGHALILKHWSPQIVQELDTVSKVPVWVTLPNLDPIFWSEAALSKIGSKIGTPLYADPVTTNKERLSFARVMVEVDVKLGHLVSNCRVLKRHEKVVQNAQRQTMAAAEAATPVAEVIVVDSSADPEQPVSEAVQRQIVGVGEQQVTQPQARQIGSGPRQVVDKDGLTLVTGRKGRRVLPILNVENDNSVTVRLVEHDILHNYGFHSNGRIWVLWSCSSLRVTLVDAGDQWLHVRIEESGRPSYMVTFVYGMNDAAKRVSLWSFLCQVTVSLPWVVLGDFNCVRYHNERIRNSQPDCRAMEAFNDAVCNAGLEDISTRGCVFTWTNKQLSDRKWMRLDRVLVNCQWLLSFPSSYADALCAGVSDHSPLVVASADSTAPTHHQFRFLNCWADDSNFLPPLVNIAWSTDAYGCPMFRLITRLKKVRAGLQGLHRSTYSNISERVAEARGKLLECQTKIQLDPLNLELIEEEEEVLSRQFSKWLEVELSIMYQRAKIRDIKISDASTSYFHAKVATRRNSCNIGKVRDMLGVECQTFASISNAFISYYMELLGSAPAVKNFDASIMKAGPTLLDADEISLLAAVTDAEIQAALFSIDSTKSPGPDGFTSGFFKSAWPIIKYDFLKAVSHFVA</sequence>
<dbReference type="SUPFAM" id="SSF56219">
    <property type="entry name" value="DNase I-like"/>
    <property type="match status" value="1"/>
</dbReference>
<feature type="region of interest" description="Disordered" evidence="1">
    <location>
        <begin position="1"/>
        <end position="35"/>
    </location>
</feature>
<name>A0AAW1LH69_SAPOF</name>
<dbReference type="AlphaFoldDB" id="A0AAW1LH69"/>
<keyword evidence="4" id="KW-1185">Reference proteome</keyword>
<evidence type="ECO:0000259" key="2">
    <source>
        <dbReference type="Pfam" id="PF14111"/>
    </source>
</evidence>
<dbReference type="EMBL" id="JBDFQZ010000004">
    <property type="protein sequence ID" value="KAK9733165.1"/>
    <property type="molecule type" value="Genomic_DNA"/>
</dbReference>